<accession>A0A0F9VT00</accession>
<reference evidence="1" key="1">
    <citation type="journal article" date="2015" name="Nature">
        <title>Complex archaea that bridge the gap between prokaryotes and eukaryotes.</title>
        <authorList>
            <person name="Spang A."/>
            <person name="Saw J.H."/>
            <person name="Jorgensen S.L."/>
            <person name="Zaremba-Niedzwiedzka K."/>
            <person name="Martijn J."/>
            <person name="Lind A.E."/>
            <person name="van Eijk R."/>
            <person name="Schleper C."/>
            <person name="Guy L."/>
            <person name="Ettema T.J."/>
        </authorList>
    </citation>
    <scope>NUCLEOTIDE SEQUENCE</scope>
</reference>
<dbReference type="AlphaFoldDB" id="A0A0F9VT00"/>
<dbReference type="EMBL" id="LAZR01000010">
    <property type="protein sequence ID" value="KKO08241.1"/>
    <property type="molecule type" value="Genomic_DNA"/>
</dbReference>
<gene>
    <name evidence="1" type="ORF">LCGC14_0049360</name>
</gene>
<organism evidence="1">
    <name type="scientific">marine sediment metagenome</name>
    <dbReference type="NCBI Taxonomy" id="412755"/>
    <lineage>
        <taxon>unclassified sequences</taxon>
        <taxon>metagenomes</taxon>
        <taxon>ecological metagenomes</taxon>
    </lineage>
</organism>
<sequence>MKVIETLNDSAVLACSKDELLIFHSALNEICNGIDLFEFETRIGAGRGVVNDLLLEVSLILDGLEQS</sequence>
<proteinExistence type="predicted"/>
<evidence type="ECO:0000313" key="1">
    <source>
        <dbReference type="EMBL" id="KKO08241.1"/>
    </source>
</evidence>
<comment type="caution">
    <text evidence="1">The sequence shown here is derived from an EMBL/GenBank/DDBJ whole genome shotgun (WGS) entry which is preliminary data.</text>
</comment>
<protein>
    <submittedName>
        <fullName evidence="1">Uncharacterized protein</fullName>
    </submittedName>
</protein>
<name>A0A0F9VT00_9ZZZZ</name>